<dbReference type="InterPro" id="IPR023090">
    <property type="entry name" value="UPF0702_alpha/beta_dom_sf"/>
</dbReference>
<keyword evidence="5 7" id="KW-1133">Transmembrane helix</keyword>
<gene>
    <name evidence="9" type="ORF">SAMD00020551_2124</name>
</gene>
<feature type="transmembrane region" description="Helical" evidence="7">
    <location>
        <begin position="59"/>
        <end position="79"/>
    </location>
</feature>
<feature type="domain" description="YetF C-terminal" evidence="8">
    <location>
        <begin position="82"/>
        <end position="214"/>
    </location>
</feature>
<comment type="caution">
    <text evidence="9">The sequence shown here is derived from an EMBL/GenBank/DDBJ whole genome shotgun (WGS) entry which is preliminary data.</text>
</comment>
<proteinExistence type="inferred from homology"/>
<reference evidence="9 10" key="1">
    <citation type="submission" date="2013-06" db="EMBL/GenBank/DDBJ databases">
        <title>Whole genome shotgun sequence of Bacillus selenatarsenatis SF-1.</title>
        <authorList>
            <person name="Kuroda M."/>
            <person name="Sei K."/>
            <person name="Yamashita M."/>
            <person name="Ike M."/>
        </authorList>
    </citation>
    <scope>NUCLEOTIDE SEQUENCE [LARGE SCALE GENOMIC DNA]</scope>
    <source>
        <strain evidence="9 10">SF-1</strain>
    </source>
</reference>
<name>A0A0A8X4M5_MESS1</name>
<dbReference type="InterPro" id="IPR007353">
    <property type="entry name" value="DUF421"/>
</dbReference>
<evidence type="ECO:0000256" key="6">
    <source>
        <dbReference type="ARBA" id="ARBA00023136"/>
    </source>
</evidence>
<keyword evidence="4 7" id="KW-0812">Transmembrane</keyword>
<keyword evidence="10" id="KW-1185">Reference proteome</keyword>
<comment type="similarity">
    <text evidence="2">Belongs to the UPF0702 family.</text>
</comment>
<keyword evidence="6 7" id="KW-0472">Membrane</keyword>
<dbReference type="Proteomes" id="UP000031014">
    <property type="component" value="Unassembled WGS sequence"/>
</dbReference>
<feature type="transmembrane region" description="Helical" evidence="7">
    <location>
        <begin position="6"/>
        <end position="26"/>
    </location>
</feature>
<dbReference type="Pfam" id="PF04239">
    <property type="entry name" value="DUF421"/>
    <property type="match status" value="1"/>
</dbReference>
<dbReference type="InterPro" id="IPR012452">
    <property type="entry name" value="DUF1657"/>
</dbReference>
<dbReference type="OrthoDB" id="9778331at2"/>
<organism evidence="9 10">
    <name type="scientific">Mesobacillus selenatarsenatis (strain DSM 18680 / JCM 14380 / FERM P-15431 / SF-1)</name>
    <dbReference type="NCBI Taxonomy" id="1321606"/>
    <lineage>
        <taxon>Bacteria</taxon>
        <taxon>Bacillati</taxon>
        <taxon>Bacillota</taxon>
        <taxon>Bacilli</taxon>
        <taxon>Bacillales</taxon>
        <taxon>Bacillaceae</taxon>
        <taxon>Mesobacillus</taxon>
    </lineage>
</organism>
<evidence type="ECO:0000256" key="3">
    <source>
        <dbReference type="ARBA" id="ARBA00022475"/>
    </source>
</evidence>
<sequence length="286" mass="31999">MNEWMHIIVSSVLFVVTLFAITKIGGKKQLSELSFFEYVSGITIGSIAGEVIMGLDGNLFHGVLAIVIFGSFTFLHDLLGIKSKKFSEFFEGKATVIIKDGKVMEENLKKEKYTIDELNSLLRQKNVFKTSDVEFAVLEPKGDISVLLKKELIPITPKDLNMPVAPEKETYTVIMDGNVMHDQLASVGKNKGWLDIELDNLGVTIENVFLGQVDSYGKLSIDTYDDQLQIPSPQPRKLLLAMLNKCQADLELFALGTESTSTKEMYNKNAKKLQEAINKVRPFLKE</sequence>
<evidence type="ECO:0000256" key="7">
    <source>
        <dbReference type="SAM" id="Phobius"/>
    </source>
</evidence>
<dbReference type="PANTHER" id="PTHR34582">
    <property type="entry name" value="UPF0702 TRANSMEMBRANE PROTEIN YCAP"/>
    <property type="match status" value="1"/>
</dbReference>
<dbReference type="AlphaFoldDB" id="A0A0A8X4M5"/>
<evidence type="ECO:0000313" key="9">
    <source>
        <dbReference type="EMBL" id="GAM13977.1"/>
    </source>
</evidence>
<evidence type="ECO:0000256" key="1">
    <source>
        <dbReference type="ARBA" id="ARBA00004651"/>
    </source>
</evidence>
<evidence type="ECO:0000256" key="4">
    <source>
        <dbReference type="ARBA" id="ARBA00022692"/>
    </source>
</evidence>
<evidence type="ECO:0000313" key="10">
    <source>
        <dbReference type="Proteomes" id="UP000031014"/>
    </source>
</evidence>
<dbReference type="Gene3D" id="3.30.240.20">
    <property type="entry name" value="bsu07140 like domains"/>
    <property type="match status" value="2"/>
</dbReference>
<dbReference type="STRING" id="1321606.SAMD00020551_2124"/>
<keyword evidence="3" id="KW-1003">Cell membrane</keyword>
<dbReference type="GO" id="GO:0005886">
    <property type="term" value="C:plasma membrane"/>
    <property type="evidence" value="ECO:0007669"/>
    <property type="project" value="UniProtKB-SubCell"/>
</dbReference>
<dbReference type="RefSeq" id="WP_041965778.1">
    <property type="nucleotide sequence ID" value="NZ_BASE01000044.1"/>
</dbReference>
<feature type="transmembrane region" description="Helical" evidence="7">
    <location>
        <begin position="33"/>
        <end position="53"/>
    </location>
</feature>
<evidence type="ECO:0000256" key="5">
    <source>
        <dbReference type="ARBA" id="ARBA00022989"/>
    </source>
</evidence>
<dbReference type="Pfam" id="PF07870">
    <property type="entry name" value="DUF1657"/>
    <property type="match status" value="1"/>
</dbReference>
<evidence type="ECO:0000259" key="8">
    <source>
        <dbReference type="Pfam" id="PF04239"/>
    </source>
</evidence>
<evidence type="ECO:0000256" key="2">
    <source>
        <dbReference type="ARBA" id="ARBA00006448"/>
    </source>
</evidence>
<protein>
    <recommendedName>
        <fullName evidence="8">YetF C-terminal domain-containing protein</fullName>
    </recommendedName>
</protein>
<dbReference type="EMBL" id="BASE01000044">
    <property type="protein sequence ID" value="GAM13977.1"/>
    <property type="molecule type" value="Genomic_DNA"/>
</dbReference>
<accession>A0A0A8X4M5</accession>
<dbReference type="PANTHER" id="PTHR34582:SF7">
    <property type="entry name" value="UPF0702 TRANSMEMBRANE PROTEIN YDFS"/>
    <property type="match status" value="1"/>
</dbReference>
<comment type="subcellular location">
    <subcellularLocation>
        <location evidence="1">Cell membrane</location>
        <topology evidence="1">Multi-pass membrane protein</topology>
    </subcellularLocation>
</comment>